<keyword evidence="1" id="KW-0489">Methyltransferase</keyword>
<dbReference type="InterPro" id="IPR050362">
    <property type="entry name" value="Cation-dep_OMT"/>
</dbReference>
<dbReference type="PANTHER" id="PTHR10509">
    <property type="entry name" value="O-METHYLTRANSFERASE-RELATED"/>
    <property type="match status" value="1"/>
</dbReference>
<proteinExistence type="predicted"/>
<dbReference type="GO" id="GO:0008757">
    <property type="term" value="F:S-adenosylmethionine-dependent methyltransferase activity"/>
    <property type="evidence" value="ECO:0007669"/>
    <property type="project" value="TreeGrafter"/>
</dbReference>
<dbReference type="GO" id="GO:0008171">
    <property type="term" value="F:O-methyltransferase activity"/>
    <property type="evidence" value="ECO:0007669"/>
    <property type="project" value="InterPro"/>
</dbReference>
<protein>
    <submittedName>
        <fullName evidence="4">Unannotated protein</fullName>
    </submittedName>
</protein>
<name>A0A6J7F6S8_9ZZZZ</name>
<dbReference type="GO" id="GO:0032259">
    <property type="term" value="P:methylation"/>
    <property type="evidence" value="ECO:0007669"/>
    <property type="project" value="UniProtKB-KW"/>
</dbReference>
<dbReference type="InterPro" id="IPR002935">
    <property type="entry name" value="SAM_O-MeTrfase"/>
</dbReference>
<evidence type="ECO:0000256" key="3">
    <source>
        <dbReference type="ARBA" id="ARBA00022691"/>
    </source>
</evidence>
<evidence type="ECO:0000313" key="4">
    <source>
        <dbReference type="EMBL" id="CAB4889185.1"/>
    </source>
</evidence>
<reference evidence="4" key="1">
    <citation type="submission" date="2020-05" db="EMBL/GenBank/DDBJ databases">
        <authorList>
            <person name="Chiriac C."/>
            <person name="Salcher M."/>
            <person name="Ghai R."/>
            <person name="Kavagutti S V."/>
        </authorList>
    </citation>
    <scope>NUCLEOTIDE SEQUENCE</scope>
</reference>
<dbReference type="Pfam" id="PF01596">
    <property type="entry name" value="Methyltransf_3"/>
    <property type="match status" value="1"/>
</dbReference>
<evidence type="ECO:0000256" key="2">
    <source>
        <dbReference type="ARBA" id="ARBA00022679"/>
    </source>
</evidence>
<gene>
    <name evidence="4" type="ORF">UFOPK3516_00210</name>
</gene>
<keyword evidence="2" id="KW-0808">Transferase</keyword>
<accession>A0A6J7F6S8</accession>
<dbReference type="CDD" id="cd02440">
    <property type="entry name" value="AdoMet_MTases"/>
    <property type="match status" value="1"/>
</dbReference>
<evidence type="ECO:0000256" key="1">
    <source>
        <dbReference type="ARBA" id="ARBA00022603"/>
    </source>
</evidence>
<dbReference type="InterPro" id="IPR029063">
    <property type="entry name" value="SAM-dependent_MTases_sf"/>
</dbReference>
<dbReference type="PANTHER" id="PTHR10509:SF85">
    <property type="entry name" value="O-METHYLTRANSFERASE RV1220C-RELATED"/>
    <property type="match status" value="1"/>
</dbReference>
<dbReference type="EMBL" id="CAFBMB010000007">
    <property type="protein sequence ID" value="CAB4889185.1"/>
    <property type="molecule type" value="Genomic_DNA"/>
</dbReference>
<dbReference type="Gene3D" id="3.40.50.150">
    <property type="entry name" value="Vaccinia Virus protein VP39"/>
    <property type="match status" value="1"/>
</dbReference>
<dbReference type="PROSITE" id="PS51682">
    <property type="entry name" value="SAM_OMT_I"/>
    <property type="match status" value="1"/>
</dbReference>
<organism evidence="4">
    <name type="scientific">freshwater metagenome</name>
    <dbReference type="NCBI Taxonomy" id="449393"/>
    <lineage>
        <taxon>unclassified sequences</taxon>
        <taxon>metagenomes</taxon>
        <taxon>ecological metagenomes</taxon>
    </lineage>
</organism>
<sequence>MTFSEIDARFITEFADETRAQLTARSLAHEHGVHVIPAATGAHYAALAAATQAQNIVEVGTGFGVSGLWLLRGAPQAILTSIDDGYDRQEQAKPLFVAAGFAPNQIRLITGRASDVLPRMNETSYDLVVIDGDPAQIASYVPQALRLIRVGGVLLAPHVLWKGDVADPAKRGTVPSAFRAMLAAVAESDDVTATISPLGDGLLTVTKLR</sequence>
<keyword evidence="3" id="KW-0949">S-adenosyl-L-methionine</keyword>
<dbReference type="AlphaFoldDB" id="A0A6J7F6S8"/>
<dbReference type="SUPFAM" id="SSF53335">
    <property type="entry name" value="S-adenosyl-L-methionine-dependent methyltransferases"/>
    <property type="match status" value="1"/>
</dbReference>